<feature type="repeat" description="PPR" evidence="3">
    <location>
        <begin position="104"/>
        <end position="138"/>
    </location>
</feature>
<dbReference type="InterPro" id="IPR011990">
    <property type="entry name" value="TPR-like_helical_dom_sf"/>
</dbReference>
<evidence type="ECO:0000256" key="2">
    <source>
        <dbReference type="ARBA" id="ARBA00022737"/>
    </source>
</evidence>
<proteinExistence type="inferred from homology"/>
<keyword evidence="2" id="KW-0677">Repeat</keyword>
<comment type="caution">
    <text evidence="4">The sequence shown here is derived from an EMBL/GenBank/DDBJ whole genome shotgun (WGS) entry which is preliminary data.</text>
</comment>
<dbReference type="Pfam" id="PF13041">
    <property type="entry name" value="PPR_2"/>
    <property type="match status" value="1"/>
</dbReference>
<accession>A0A7J8W5K0</accession>
<dbReference type="OrthoDB" id="1934535at2759"/>
<name>A0A7J8W5K0_9ROSI</name>
<dbReference type="Gene3D" id="1.25.40.10">
    <property type="entry name" value="Tetratricopeptide repeat domain"/>
    <property type="match status" value="2"/>
</dbReference>
<dbReference type="AlphaFoldDB" id="A0A7J8W5K0"/>
<dbReference type="InterPro" id="IPR002885">
    <property type="entry name" value="PPR_rpt"/>
</dbReference>
<protein>
    <recommendedName>
        <fullName evidence="6">Pentatricopeptide repeat-containing protein</fullName>
    </recommendedName>
</protein>
<dbReference type="EMBL" id="JABFAB010235549">
    <property type="protein sequence ID" value="MBA0670173.1"/>
    <property type="molecule type" value="Genomic_DNA"/>
</dbReference>
<dbReference type="Proteomes" id="UP000593573">
    <property type="component" value="Unassembled WGS sequence"/>
</dbReference>
<comment type="similarity">
    <text evidence="1">Belongs to the PPR family. P subfamily.</text>
</comment>
<dbReference type="PANTHER" id="PTHR47941">
    <property type="entry name" value="PENTATRICOPEPTIDE REPEAT-CONTAINING PROTEIN 3, MITOCHONDRIAL"/>
    <property type="match status" value="1"/>
</dbReference>
<evidence type="ECO:0000256" key="3">
    <source>
        <dbReference type="PROSITE-ProRule" id="PRU00708"/>
    </source>
</evidence>
<evidence type="ECO:0000313" key="4">
    <source>
        <dbReference type="EMBL" id="MBA0670173.1"/>
    </source>
</evidence>
<gene>
    <name evidence="4" type="ORF">Goklo_024538</name>
</gene>
<dbReference type="NCBIfam" id="TIGR00756">
    <property type="entry name" value="PPR"/>
    <property type="match status" value="3"/>
</dbReference>
<evidence type="ECO:0000256" key="1">
    <source>
        <dbReference type="ARBA" id="ARBA00007626"/>
    </source>
</evidence>
<feature type="repeat" description="PPR" evidence="3">
    <location>
        <begin position="139"/>
        <end position="171"/>
    </location>
</feature>
<dbReference type="PROSITE" id="PS51375">
    <property type="entry name" value="PPR"/>
    <property type="match status" value="3"/>
</dbReference>
<sequence length="171" mass="19346">MVESHLSNFYSFSSSFNTIAIHIEALSKKPMSVRGKGEKDDRFDNVNDALILFNKMIDKRIDLLGVSRDVYSLNILINCFCQLGRIDFGFSVLGKMLKLGVEPDVVTFSTLINGLCNQSKIFEAVSMFDEMTERGYQPNLFVCSTILKGLCKSDNTDRSVRFLRLMEGRGF</sequence>
<feature type="repeat" description="PPR" evidence="3">
    <location>
        <begin position="69"/>
        <end position="103"/>
    </location>
</feature>
<organism evidence="4 5">
    <name type="scientific">Gossypium klotzschianum</name>
    <dbReference type="NCBI Taxonomy" id="34286"/>
    <lineage>
        <taxon>Eukaryota</taxon>
        <taxon>Viridiplantae</taxon>
        <taxon>Streptophyta</taxon>
        <taxon>Embryophyta</taxon>
        <taxon>Tracheophyta</taxon>
        <taxon>Spermatophyta</taxon>
        <taxon>Magnoliopsida</taxon>
        <taxon>eudicotyledons</taxon>
        <taxon>Gunneridae</taxon>
        <taxon>Pentapetalae</taxon>
        <taxon>rosids</taxon>
        <taxon>malvids</taxon>
        <taxon>Malvales</taxon>
        <taxon>Malvaceae</taxon>
        <taxon>Malvoideae</taxon>
        <taxon>Gossypium</taxon>
    </lineage>
</organism>
<evidence type="ECO:0000313" key="5">
    <source>
        <dbReference type="Proteomes" id="UP000593573"/>
    </source>
</evidence>
<evidence type="ECO:0008006" key="6">
    <source>
        <dbReference type="Google" id="ProtNLM"/>
    </source>
</evidence>
<reference evidence="4 5" key="1">
    <citation type="journal article" date="2019" name="Genome Biol. Evol.">
        <title>Insights into the evolution of the New World diploid cottons (Gossypium, subgenus Houzingenia) based on genome sequencing.</title>
        <authorList>
            <person name="Grover C.E."/>
            <person name="Arick M.A. 2nd"/>
            <person name="Thrash A."/>
            <person name="Conover J.L."/>
            <person name="Sanders W.S."/>
            <person name="Peterson D.G."/>
            <person name="Frelichowski J.E."/>
            <person name="Scheffler J.A."/>
            <person name="Scheffler B.E."/>
            <person name="Wendel J.F."/>
        </authorList>
    </citation>
    <scope>NUCLEOTIDE SEQUENCE [LARGE SCALE GENOMIC DNA]</scope>
    <source>
        <strain evidence="4">57</strain>
        <tissue evidence="4">Leaf</tissue>
    </source>
</reference>
<dbReference type="Pfam" id="PF01535">
    <property type="entry name" value="PPR"/>
    <property type="match status" value="1"/>
</dbReference>
<keyword evidence="5" id="KW-1185">Reference proteome</keyword>